<gene>
    <name evidence="2" type="ORF">BGZ65_001609</name>
</gene>
<feature type="region of interest" description="Disordered" evidence="1">
    <location>
        <begin position="111"/>
        <end position="149"/>
    </location>
</feature>
<sequence length="229" mass="25560">MLFRIVPSPKNALSSHQALELINIYLENALKTMDDDIALVLCHEAETYLSQVKNASKRLFASPKDTGDLTLQEGMATAYIELAKLMGKKGYQDEAEVFSEKAEKLRVKLRQSGQLVQSSRPNSSLLSESTSLNSSVGTVPVNPSPPTLDKQQRREIDVLPAHIFAEKPQLPAIDFKLPGPDDRLSSTPHLVYCLILLQASHLINDIQDPATRTWIQVTENDKDEKERLK</sequence>
<evidence type="ECO:0000256" key="1">
    <source>
        <dbReference type="SAM" id="MobiDB-lite"/>
    </source>
</evidence>
<feature type="non-terminal residue" evidence="2">
    <location>
        <position position="1"/>
    </location>
</feature>
<protein>
    <submittedName>
        <fullName evidence="2">Uncharacterized protein</fullName>
    </submittedName>
</protein>
<organism evidence="2 3">
    <name type="scientific">Modicella reniformis</name>
    <dbReference type="NCBI Taxonomy" id="1440133"/>
    <lineage>
        <taxon>Eukaryota</taxon>
        <taxon>Fungi</taxon>
        <taxon>Fungi incertae sedis</taxon>
        <taxon>Mucoromycota</taxon>
        <taxon>Mortierellomycotina</taxon>
        <taxon>Mortierellomycetes</taxon>
        <taxon>Mortierellales</taxon>
        <taxon>Mortierellaceae</taxon>
        <taxon>Modicella</taxon>
    </lineage>
</organism>
<keyword evidence="3" id="KW-1185">Reference proteome</keyword>
<dbReference type="AlphaFoldDB" id="A0A9P6MJ26"/>
<dbReference type="EMBL" id="JAAAHW010000341">
    <property type="protein sequence ID" value="KAG0003543.1"/>
    <property type="molecule type" value="Genomic_DNA"/>
</dbReference>
<name>A0A9P6MJ26_9FUNG</name>
<dbReference type="Proteomes" id="UP000749646">
    <property type="component" value="Unassembled WGS sequence"/>
</dbReference>
<accession>A0A9P6MJ26</accession>
<feature type="compositionally biased region" description="Low complexity" evidence="1">
    <location>
        <begin position="118"/>
        <end position="135"/>
    </location>
</feature>
<comment type="caution">
    <text evidence="2">The sequence shown here is derived from an EMBL/GenBank/DDBJ whole genome shotgun (WGS) entry which is preliminary data.</text>
</comment>
<evidence type="ECO:0000313" key="2">
    <source>
        <dbReference type="EMBL" id="KAG0003543.1"/>
    </source>
</evidence>
<reference evidence="2" key="1">
    <citation type="journal article" date="2020" name="Fungal Divers.">
        <title>Resolving the Mortierellaceae phylogeny through synthesis of multi-gene phylogenetics and phylogenomics.</title>
        <authorList>
            <person name="Vandepol N."/>
            <person name="Liber J."/>
            <person name="Desiro A."/>
            <person name="Na H."/>
            <person name="Kennedy M."/>
            <person name="Barry K."/>
            <person name="Grigoriev I.V."/>
            <person name="Miller A.N."/>
            <person name="O'Donnell K."/>
            <person name="Stajich J.E."/>
            <person name="Bonito G."/>
        </authorList>
    </citation>
    <scope>NUCLEOTIDE SEQUENCE</scope>
    <source>
        <strain evidence="2">MES-2147</strain>
    </source>
</reference>
<proteinExistence type="predicted"/>
<evidence type="ECO:0000313" key="3">
    <source>
        <dbReference type="Proteomes" id="UP000749646"/>
    </source>
</evidence>